<gene>
    <name evidence="1" type="ORF">TcWFU_005774</name>
</gene>
<keyword evidence="2" id="KW-1185">Reference proteome</keyword>
<organism evidence="1 2">
    <name type="scientific">Taenia crassiceps</name>
    <dbReference type="NCBI Taxonomy" id="6207"/>
    <lineage>
        <taxon>Eukaryota</taxon>
        <taxon>Metazoa</taxon>
        <taxon>Spiralia</taxon>
        <taxon>Lophotrochozoa</taxon>
        <taxon>Platyhelminthes</taxon>
        <taxon>Cestoda</taxon>
        <taxon>Eucestoda</taxon>
        <taxon>Cyclophyllidea</taxon>
        <taxon>Taeniidae</taxon>
        <taxon>Taenia</taxon>
    </lineage>
</organism>
<sequence length="171" mass="19071">MRARHMPDADFHLGSLFLWCENKALAIQEEFDTVIKATLSTVRLTVRRKAFVWNECERTPPLGVPSSLPEAGSIRAIPEKIMGRGSFTDGITAILCCNALWPFVWYSNKRPVEPVQRGSITTELLNKRVRFGFSSGKALLRGLGGKLAKFCHFLLSSSHFSPPPPFIVQSP</sequence>
<reference evidence="1 2" key="1">
    <citation type="journal article" date="2022" name="Front. Cell. Infect. Microbiol.">
        <title>The Genomes of Two Strains of Taenia crassiceps the Animal Model for the Study of Human Cysticercosis.</title>
        <authorList>
            <person name="Bobes R.J."/>
            <person name="Estrada K."/>
            <person name="Rios-Valencia D.G."/>
            <person name="Calderon-Gallegos A."/>
            <person name="de la Torre P."/>
            <person name="Carrero J.C."/>
            <person name="Sanchez-Flores A."/>
            <person name="Laclette J.P."/>
        </authorList>
    </citation>
    <scope>NUCLEOTIDE SEQUENCE [LARGE SCALE GENOMIC DNA]</scope>
    <source>
        <strain evidence="1">WFUcys</strain>
    </source>
</reference>
<comment type="caution">
    <text evidence="1">The sequence shown here is derived from an EMBL/GenBank/DDBJ whole genome shotgun (WGS) entry which is preliminary data.</text>
</comment>
<evidence type="ECO:0000313" key="1">
    <source>
        <dbReference type="EMBL" id="KAL5110444.1"/>
    </source>
</evidence>
<evidence type="ECO:0000313" key="2">
    <source>
        <dbReference type="Proteomes" id="UP001651158"/>
    </source>
</evidence>
<dbReference type="EMBL" id="JAKROA010000002">
    <property type="protein sequence ID" value="KAL5110444.1"/>
    <property type="molecule type" value="Genomic_DNA"/>
</dbReference>
<accession>A0ABR4QLE0</accession>
<name>A0ABR4QLE0_9CEST</name>
<proteinExistence type="predicted"/>
<dbReference type="Proteomes" id="UP001651158">
    <property type="component" value="Unassembled WGS sequence"/>
</dbReference>
<protein>
    <submittedName>
        <fullName evidence="1">Uncharacterized protein</fullName>
    </submittedName>
</protein>